<dbReference type="InterPro" id="IPR006827">
    <property type="entry name" value="Lant_deHydtase_N"/>
</dbReference>
<organism evidence="3 4">
    <name type="scientific">Lentzea albidocapillata subsp. violacea</name>
    <dbReference type="NCBI Taxonomy" id="128104"/>
    <lineage>
        <taxon>Bacteria</taxon>
        <taxon>Bacillati</taxon>
        <taxon>Actinomycetota</taxon>
        <taxon>Actinomycetes</taxon>
        <taxon>Pseudonocardiales</taxon>
        <taxon>Pseudonocardiaceae</taxon>
        <taxon>Lentzea</taxon>
    </lineage>
</organism>
<dbReference type="AlphaFoldDB" id="A0A1G9YPF9"/>
<dbReference type="Pfam" id="PF14028">
    <property type="entry name" value="Lant_dehydr_C"/>
    <property type="match status" value="1"/>
</dbReference>
<dbReference type="Proteomes" id="UP000199682">
    <property type="component" value="Unassembled WGS sequence"/>
</dbReference>
<feature type="domain" description="Thiopeptide-type bacteriocin biosynthesis" evidence="2">
    <location>
        <begin position="763"/>
        <end position="1016"/>
    </location>
</feature>
<evidence type="ECO:0000259" key="2">
    <source>
        <dbReference type="Pfam" id="PF14028"/>
    </source>
</evidence>
<dbReference type="InterPro" id="IPR023809">
    <property type="entry name" value="Thiopep_bacteriocin_synth_dom"/>
</dbReference>
<dbReference type="EMBL" id="FNET01000034">
    <property type="protein sequence ID" value="SDN10336.1"/>
    <property type="molecule type" value="Genomic_DNA"/>
</dbReference>
<gene>
    <name evidence="3" type="ORF">SAMN04488074_13437</name>
</gene>
<evidence type="ECO:0000313" key="4">
    <source>
        <dbReference type="Proteomes" id="UP000199682"/>
    </source>
</evidence>
<sequence length="1029" mass="111682">MAATSASPVYRWSGVALLRASTDPGGLDLPTTLDLPGEDAAKQCQTWLSQVWQREDVRAAVVHASPALSRQIDDLLSAPSRDARTMHRAVLSLASYLVRWQQRPTPFGLFAGVGMARIGTGAKVQWGREHSVAVRADASWLGDILTRLHRCQGLLDRLPVVVNDAGTVRGDRFAAPGSPPVGAATTLAPVEVSVRHSRPVRAALEAARAPIPFAALRAVLLSQFATASEHQIDRVLRGLLDEGLLISSLWAPMTGLDALGHACAVLKAADALTIAEIRGTVHELTAIHRDLSTGGSAVAPTSAVADRMRALSTAAKVPLVVDTILDCDVLIPEQVAQEASDAVRVLLRLSPYAFGYPAWRDYHTRFRSRYGTGALVPVLELVADSGLGLPAEYLGSAHGRAARKVSERDEKLLALIQRAIMDGSGEIVLTDQVIEDLTAGDRADLVHLPPRVEVAVEVRAESVEALARGRFGLAVTGTPRPGSSMAGRHAYLLPHEGREILAGTYTAAGPGTIAAQLSFAPRRRRNENVARTGQLLPHVIPVAEHRGTDEHLIPLADLAITTDESRFHLIELSTGRRVEPRVTHALEAGVQTPPLARFLAEITTARSAVYKAFHFGAAAQLPYLPRIRYRRTILSPARWLLASGDLPGRDAPMAEWHAGLDSWRARWRVPDRVALVDHDRRQPVDLGHPLHRLLLRTRLERADRLELRETSAPKDLAWLGRAHEVLIPLVLDAPSPEVPSFVTSAARTATRTAGHLPGNSTVLCAQIYGHPARFDEILTEQVPDLIGTFSDHVPSWWFRRHREMRRPEVDQYLAVYLRLSDASAYGSAAERVATWADSLHGGRLLSRFTLAAHEPQIGRYGHGSALDRAQDVFAADSVAALAQISAAVKTGGHPQAFAAASMVDLTVRFAGTIHKGLDWLIIELRREHGRVDPALRNQALELADPDGGWTTLRSLPGGEHVVAAWQARAEALIAYREELAQQRNPLSVLGSLLHLHHIRAVGVDPAIERVTGRLARACALRHTARRGAS</sequence>
<evidence type="ECO:0000313" key="3">
    <source>
        <dbReference type="EMBL" id="SDN10336.1"/>
    </source>
</evidence>
<dbReference type="NCBIfam" id="TIGR03891">
    <property type="entry name" value="thiopep_ocin"/>
    <property type="match status" value="1"/>
</dbReference>
<reference evidence="4" key="1">
    <citation type="submission" date="2016-10" db="EMBL/GenBank/DDBJ databases">
        <authorList>
            <person name="Varghese N."/>
            <person name="Submissions S."/>
        </authorList>
    </citation>
    <scope>NUCLEOTIDE SEQUENCE [LARGE SCALE GENOMIC DNA]</scope>
    <source>
        <strain evidence="4">DSM 44796</strain>
    </source>
</reference>
<accession>A0A1G9YPF9</accession>
<proteinExistence type="predicted"/>
<evidence type="ECO:0000259" key="1">
    <source>
        <dbReference type="Pfam" id="PF04738"/>
    </source>
</evidence>
<dbReference type="Pfam" id="PF04738">
    <property type="entry name" value="Lant_dehydr_N"/>
    <property type="match status" value="1"/>
</dbReference>
<protein>
    <submittedName>
        <fullName evidence="3">Thiopeptide-type bacteriocin biosynthesis domain-containing protein</fullName>
    </submittedName>
</protein>
<name>A0A1G9YPF9_9PSEU</name>
<feature type="domain" description="Lantibiotic dehydratase N-terminal" evidence="1">
    <location>
        <begin position="54"/>
        <end position="695"/>
    </location>
</feature>